<dbReference type="EMBL" id="LR796574">
    <property type="protein sequence ID" value="CAB4152806.1"/>
    <property type="molecule type" value="Genomic_DNA"/>
</dbReference>
<name>A0A6J5N642_9CAUD</name>
<reference evidence="2" key="1">
    <citation type="submission" date="2020-04" db="EMBL/GenBank/DDBJ databases">
        <authorList>
            <person name="Chiriac C."/>
            <person name="Salcher M."/>
            <person name="Ghai R."/>
            <person name="Kavagutti S V."/>
        </authorList>
    </citation>
    <scope>NUCLEOTIDE SEQUENCE</scope>
</reference>
<sequence length="499" mass="52909">MANRKVTININTTANTSGATQAAQAMDNLATSSQKAAVNTTAAGKAAGTGARMFGQAGLQIQDAAVQIGAGTSKLTILSQQLPQLLGAFGPAGAIAGAVVAIGAVATQIFMKMGDDTLSAEEKAKKLAETFEKIADAAKKAVNDDIDFGKQKIEDATTAAQQMSDELNNVAENQLKLNQTILNSLTEINEIENELKESRDESVDKFKQLEKEAEQAAAARQKQKDIDLANEQLKVTAAEESLTIAKNDLAEREKQKAAAEADLANQYEALNVARQRLQTAKELVQNRPSAQDIGFSQGDPGVAARAAAAAGAQKALDNNSLAGEVERLKAKVLEMQAKVDKTGELSDEVAEAERKVIAVGGQLRQAVEDLSTATNQIDIEGMTAEAKAANEKRKEEAKLLGDELKQITEGVTVSTEGQRRALEDINKNLKDGEIDLKEINSTSAALATLGPLISTAIGGNTQKVSQLITIMNTMQAQSNQLQNQINNLKKLQTTPPPAR</sequence>
<evidence type="ECO:0000256" key="1">
    <source>
        <dbReference type="SAM" id="Coils"/>
    </source>
</evidence>
<feature type="coiled-coil region" evidence="1">
    <location>
        <begin position="379"/>
        <end position="442"/>
    </location>
</feature>
<proteinExistence type="predicted"/>
<evidence type="ECO:0000313" key="2">
    <source>
        <dbReference type="EMBL" id="CAB4152806.1"/>
    </source>
</evidence>
<accession>A0A6J5N642</accession>
<gene>
    <name evidence="2" type="ORF">UFOVP612_26</name>
</gene>
<protein>
    <submittedName>
        <fullName evidence="2">Uncharacterized protein</fullName>
    </submittedName>
</protein>
<keyword evidence="1" id="KW-0175">Coiled coil</keyword>
<organism evidence="2">
    <name type="scientific">uncultured Caudovirales phage</name>
    <dbReference type="NCBI Taxonomy" id="2100421"/>
    <lineage>
        <taxon>Viruses</taxon>
        <taxon>Duplodnaviria</taxon>
        <taxon>Heunggongvirae</taxon>
        <taxon>Uroviricota</taxon>
        <taxon>Caudoviricetes</taxon>
        <taxon>Peduoviridae</taxon>
        <taxon>Maltschvirus</taxon>
        <taxon>Maltschvirus maltsch</taxon>
    </lineage>
</organism>
<feature type="coiled-coil region" evidence="1">
    <location>
        <begin position="153"/>
        <end position="287"/>
    </location>
</feature>